<evidence type="ECO:0000256" key="6">
    <source>
        <dbReference type="ARBA" id="ARBA00022989"/>
    </source>
</evidence>
<dbReference type="Pfam" id="PF00990">
    <property type="entry name" value="GGDEF"/>
    <property type="match status" value="1"/>
</dbReference>
<dbReference type="EMBL" id="QOUW02000107">
    <property type="protein sequence ID" value="RIW07510.1"/>
    <property type="molecule type" value="Genomic_DNA"/>
</dbReference>
<evidence type="ECO:0000256" key="4">
    <source>
        <dbReference type="ARBA" id="ARBA00022475"/>
    </source>
</evidence>
<dbReference type="Gene3D" id="3.30.450.20">
    <property type="entry name" value="PAS domain"/>
    <property type="match status" value="1"/>
</dbReference>
<proteinExistence type="predicted"/>
<dbReference type="CDD" id="cd12912">
    <property type="entry name" value="PDC2_MCP_like"/>
    <property type="match status" value="1"/>
</dbReference>
<evidence type="ECO:0000256" key="5">
    <source>
        <dbReference type="ARBA" id="ARBA00022692"/>
    </source>
</evidence>
<comment type="caution">
    <text evidence="11">The sequence shown here is derived from an EMBL/GenBank/DDBJ whole genome shotgun (WGS) entry which is preliminary data.</text>
</comment>
<dbReference type="Proteomes" id="UP000253437">
    <property type="component" value="Unassembled WGS sequence"/>
</dbReference>
<protein>
    <recommendedName>
        <fullName evidence="3">diguanylate cyclase</fullName>
        <ecNumber evidence="3">2.7.7.65</ecNumber>
    </recommendedName>
</protein>
<evidence type="ECO:0000313" key="11">
    <source>
        <dbReference type="EMBL" id="RIW07510.1"/>
    </source>
</evidence>
<dbReference type="Pfam" id="PF02743">
    <property type="entry name" value="dCache_1"/>
    <property type="match status" value="1"/>
</dbReference>
<organism evidence="11 12">
    <name type="scientific">Vibrio harveyi</name>
    <name type="common">Beneckea harveyi</name>
    <dbReference type="NCBI Taxonomy" id="669"/>
    <lineage>
        <taxon>Bacteria</taxon>
        <taxon>Pseudomonadati</taxon>
        <taxon>Pseudomonadota</taxon>
        <taxon>Gammaproteobacteria</taxon>
        <taxon>Vibrionales</taxon>
        <taxon>Vibrionaceae</taxon>
        <taxon>Vibrio</taxon>
    </lineage>
</organism>
<dbReference type="FunFam" id="3.30.70.270:FF:000001">
    <property type="entry name" value="Diguanylate cyclase domain protein"/>
    <property type="match status" value="1"/>
</dbReference>
<evidence type="ECO:0000256" key="2">
    <source>
        <dbReference type="ARBA" id="ARBA00004651"/>
    </source>
</evidence>
<evidence type="ECO:0000259" key="10">
    <source>
        <dbReference type="PROSITE" id="PS50887"/>
    </source>
</evidence>
<gene>
    <name evidence="11" type="ORF">DS957_020715</name>
</gene>
<dbReference type="GO" id="GO:0005886">
    <property type="term" value="C:plasma membrane"/>
    <property type="evidence" value="ECO:0007669"/>
    <property type="project" value="UniProtKB-SubCell"/>
</dbReference>
<dbReference type="AlphaFoldDB" id="A0A8B3DF03"/>
<accession>A0A8B3DF03</accession>
<feature type="domain" description="GGDEF" evidence="10">
    <location>
        <begin position="413"/>
        <end position="542"/>
    </location>
</feature>
<feature type="coiled-coil region" evidence="9">
    <location>
        <begin position="326"/>
        <end position="357"/>
    </location>
</feature>
<dbReference type="NCBIfam" id="TIGR00254">
    <property type="entry name" value="GGDEF"/>
    <property type="match status" value="1"/>
</dbReference>
<keyword evidence="6" id="KW-1133">Transmembrane helix</keyword>
<dbReference type="CDD" id="cd18773">
    <property type="entry name" value="PDC1_HK_sensor"/>
    <property type="match status" value="1"/>
</dbReference>
<keyword evidence="5" id="KW-0812">Transmembrane</keyword>
<evidence type="ECO:0000256" key="9">
    <source>
        <dbReference type="SAM" id="Coils"/>
    </source>
</evidence>
<dbReference type="PANTHER" id="PTHR45138:SF9">
    <property type="entry name" value="DIGUANYLATE CYCLASE DGCM-RELATED"/>
    <property type="match status" value="1"/>
</dbReference>
<keyword evidence="9" id="KW-0175">Coiled coil</keyword>
<evidence type="ECO:0000313" key="12">
    <source>
        <dbReference type="Proteomes" id="UP000253437"/>
    </source>
</evidence>
<dbReference type="InterPro" id="IPR029787">
    <property type="entry name" value="Nucleotide_cyclase"/>
</dbReference>
<dbReference type="GO" id="GO:1902201">
    <property type="term" value="P:negative regulation of bacterial-type flagellum-dependent cell motility"/>
    <property type="evidence" value="ECO:0007669"/>
    <property type="project" value="TreeGrafter"/>
</dbReference>
<comment type="subcellular location">
    <subcellularLocation>
        <location evidence="2">Cell membrane</location>
        <topology evidence="2">Multi-pass membrane protein</topology>
    </subcellularLocation>
</comment>
<dbReference type="CDD" id="cd01949">
    <property type="entry name" value="GGDEF"/>
    <property type="match status" value="1"/>
</dbReference>
<evidence type="ECO:0000256" key="3">
    <source>
        <dbReference type="ARBA" id="ARBA00012528"/>
    </source>
</evidence>
<keyword evidence="7" id="KW-0472">Membrane</keyword>
<evidence type="ECO:0000256" key="7">
    <source>
        <dbReference type="ARBA" id="ARBA00023136"/>
    </source>
</evidence>
<reference evidence="11 12" key="1">
    <citation type="submission" date="2018-08" db="EMBL/GenBank/DDBJ databases">
        <title>Vibrio harveyi strains pathogenic to white snook Centropomus viridis Lockington (1877) and potential probiotic bacteria.</title>
        <authorList>
            <person name="Soto-Rodriguez S."/>
            <person name="Gomez-Gil B."/>
            <person name="Lozano-Olvera R."/>
        </authorList>
    </citation>
    <scope>NUCLEOTIDE SEQUENCE [LARGE SCALE GENOMIC DNA]</scope>
    <source>
        <strain evidence="11 12">CAIM 1508</strain>
    </source>
</reference>
<dbReference type="Gene3D" id="6.10.340.10">
    <property type="match status" value="1"/>
</dbReference>
<comment type="cofactor">
    <cofactor evidence="1">
        <name>Mg(2+)</name>
        <dbReference type="ChEBI" id="CHEBI:18420"/>
    </cofactor>
</comment>
<name>A0A8B3DF03_VIBHA</name>
<dbReference type="InterPro" id="IPR050469">
    <property type="entry name" value="Diguanylate_Cyclase"/>
</dbReference>
<dbReference type="RefSeq" id="WP_110416222.1">
    <property type="nucleotide sequence ID" value="NZ_BGNF01000073.1"/>
</dbReference>
<dbReference type="EC" id="2.7.7.65" evidence="3"/>
<keyword evidence="4" id="KW-1003">Cell membrane</keyword>
<dbReference type="GO" id="GO:0052621">
    <property type="term" value="F:diguanylate cyclase activity"/>
    <property type="evidence" value="ECO:0007669"/>
    <property type="project" value="UniProtKB-EC"/>
</dbReference>
<evidence type="ECO:0000256" key="1">
    <source>
        <dbReference type="ARBA" id="ARBA00001946"/>
    </source>
</evidence>
<dbReference type="Gene3D" id="3.30.70.270">
    <property type="match status" value="1"/>
</dbReference>
<evidence type="ECO:0000256" key="8">
    <source>
        <dbReference type="ARBA" id="ARBA00034247"/>
    </source>
</evidence>
<sequence>MTICFVLILFGALYFKEQQRVFSVALKNSIQVSNLHSDVISQELQRNVASLQTISGHQRVQHGDVPFIIEELKWLQSMSKHAVVNTLFVDNEWNLVDYQGRRTKVTLADITEDVNWQQAKYHVTKPHIGLVTGEPLIALGVPVFNSQNEWSGIVGVSISIDYLSKRLSKVKLGNSSYAWIADNYGNVVSHPNNTLILAANIFDSDSIGFEGFGNIALQTRQHDIGYGHYYDENVGESKIVTFSAIDSLPGWTLFVTTEESDIFLDIKALVEDVTITLSVVIIVFLPIIIYLTNSVTLPIVELTQDVKNSVSSHYTEFAGQNSLDEIGQLSNAFKNTIEEIQQHNRNLEDVVASRTNELNDANHDLAMSVKLLNENNQKLTWLAMYDPLTNLFNRRALINQVHQELTNKTIPFHSTSLILIDLDYFKVVNDTFGHDVGDQVLMHIADFLSNNVRKQDLIARWGGEEFVILLRDTSIEQGEQIALNLQEKMKHENFSPVTCMTFSAGVATLEVGQNFDELVACADKALYLAKNSGRNCVKTSLSVAS</sequence>
<dbReference type="InterPro" id="IPR000160">
    <property type="entry name" value="GGDEF_dom"/>
</dbReference>
<comment type="catalytic activity">
    <reaction evidence="8">
        <text>2 GTP = 3',3'-c-di-GMP + 2 diphosphate</text>
        <dbReference type="Rhea" id="RHEA:24898"/>
        <dbReference type="ChEBI" id="CHEBI:33019"/>
        <dbReference type="ChEBI" id="CHEBI:37565"/>
        <dbReference type="ChEBI" id="CHEBI:58805"/>
        <dbReference type="EC" id="2.7.7.65"/>
    </reaction>
</comment>
<dbReference type="InterPro" id="IPR033479">
    <property type="entry name" value="dCache_1"/>
</dbReference>
<dbReference type="SMART" id="SM00267">
    <property type="entry name" value="GGDEF"/>
    <property type="match status" value="1"/>
</dbReference>
<dbReference type="PANTHER" id="PTHR45138">
    <property type="entry name" value="REGULATORY COMPONENTS OF SENSORY TRANSDUCTION SYSTEM"/>
    <property type="match status" value="1"/>
</dbReference>
<dbReference type="SUPFAM" id="SSF55073">
    <property type="entry name" value="Nucleotide cyclase"/>
    <property type="match status" value="1"/>
</dbReference>
<dbReference type="GO" id="GO:0043709">
    <property type="term" value="P:cell adhesion involved in single-species biofilm formation"/>
    <property type="evidence" value="ECO:0007669"/>
    <property type="project" value="TreeGrafter"/>
</dbReference>
<dbReference type="PROSITE" id="PS50887">
    <property type="entry name" value="GGDEF"/>
    <property type="match status" value="1"/>
</dbReference>
<dbReference type="InterPro" id="IPR043128">
    <property type="entry name" value="Rev_trsase/Diguanyl_cyclase"/>
</dbReference>